<evidence type="ECO:0000259" key="14">
    <source>
        <dbReference type="PROSITE" id="PS52014"/>
    </source>
</evidence>
<dbReference type="SMART" id="SM00249">
    <property type="entry name" value="PHD"/>
    <property type="match status" value="2"/>
</dbReference>
<feature type="compositionally biased region" description="Basic and acidic residues" evidence="12">
    <location>
        <begin position="253"/>
        <end position="266"/>
    </location>
</feature>
<protein>
    <recommendedName>
        <fullName evidence="16">Histone acetyltransferase</fullName>
    </recommendedName>
</protein>
<dbReference type="GO" id="GO:0008270">
    <property type="term" value="F:zinc ion binding"/>
    <property type="evidence" value="ECO:0007669"/>
    <property type="project" value="UniProtKB-KW"/>
</dbReference>
<dbReference type="GO" id="GO:0042393">
    <property type="term" value="F:histone binding"/>
    <property type="evidence" value="ECO:0007669"/>
    <property type="project" value="TreeGrafter"/>
</dbReference>
<keyword evidence="10" id="KW-0539">Nucleus</keyword>
<dbReference type="GO" id="GO:0045892">
    <property type="term" value="P:negative regulation of DNA-templated transcription"/>
    <property type="evidence" value="ECO:0007669"/>
    <property type="project" value="TreeGrafter"/>
</dbReference>
<dbReference type="GO" id="GO:0003682">
    <property type="term" value="F:chromatin binding"/>
    <property type="evidence" value="ECO:0007669"/>
    <property type="project" value="TreeGrafter"/>
</dbReference>
<proteinExistence type="predicted"/>
<evidence type="ECO:0000256" key="6">
    <source>
        <dbReference type="ARBA" id="ARBA00022771"/>
    </source>
</evidence>
<keyword evidence="6 11" id="KW-0863">Zinc-finger</keyword>
<dbReference type="GO" id="GO:0005634">
    <property type="term" value="C:nucleus"/>
    <property type="evidence" value="ECO:0007669"/>
    <property type="project" value="UniProtKB-SubCell"/>
</dbReference>
<dbReference type="Pfam" id="PF00628">
    <property type="entry name" value="PHD"/>
    <property type="match status" value="1"/>
</dbReference>
<feature type="region of interest" description="Disordered" evidence="12">
    <location>
        <begin position="491"/>
        <end position="538"/>
    </location>
</feature>
<keyword evidence="3" id="KW-1017">Isopeptide bond</keyword>
<feature type="compositionally biased region" description="Low complexity" evidence="12">
    <location>
        <begin position="172"/>
        <end position="185"/>
    </location>
</feature>
<keyword evidence="8" id="KW-0832">Ubl conjugation</keyword>
<dbReference type="InterPro" id="IPR019787">
    <property type="entry name" value="Znf_PHD-finger"/>
</dbReference>
<evidence type="ECO:0008006" key="16">
    <source>
        <dbReference type="Google" id="ProtNLM"/>
    </source>
</evidence>
<evidence type="ECO:0000313" key="15">
    <source>
        <dbReference type="EMBL" id="KAL0277095.1"/>
    </source>
</evidence>
<dbReference type="CDD" id="cd09583">
    <property type="entry name" value="SAM_Atherin-like"/>
    <property type="match status" value="1"/>
</dbReference>
<feature type="compositionally biased region" description="Basic and acidic residues" evidence="12">
    <location>
        <begin position="288"/>
        <end position="300"/>
    </location>
</feature>
<dbReference type="SUPFAM" id="SSF47769">
    <property type="entry name" value="SAM/Pointed domain"/>
    <property type="match status" value="1"/>
</dbReference>
<keyword evidence="9" id="KW-0156">Chromatin regulator</keyword>
<comment type="caution">
    <text evidence="15">The sequence shown here is derived from an EMBL/GenBank/DDBJ whole genome shotgun (WGS) entry which is preliminary data.</text>
</comment>
<feature type="compositionally biased region" description="Basic and acidic residues" evidence="12">
    <location>
        <begin position="508"/>
        <end position="529"/>
    </location>
</feature>
<dbReference type="InterPro" id="IPR048589">
    <property type="entry name" value="SAMD1-like_WH"/>
</dbReference>
<dbReference type="SUPFAM" id="SSF57903">
    <property type="entry name" value="FYVE/PHD zinc finger"/>
    <property type="match status" value="2"/>
</dbReference>
<dbReference type="SMART" id="SM00454">
    <property type="entry name" value="SAM"/>
    <property type="match status" value="1"/>
</dbReference>
<feature type="compositionally biased region" description="Polar residues" evidence="12">
    <location>
        <begin position="495"/>
        <end position="507"/>
    </location>
</feature>
<dbReference type="Gene3D" id="3.30.40.10">
    <property type="entry name" value="Zinc/RING finger domain, C3HC4 (zinc finger)"/>
    <property type="match status" value="1"/>
</dbReference>
<dbReference type="PROSITE" id="PS52014">
    <property type="entry name" value="SAMD1_WH"/>
    <property type="match status" value="1"/>
</dbReference>
<evidence type="ECO:0000256" key="5">
    <source>
        <dbReference type="ARBA" id="ARBA00022723"/>
    </source>
</evidence>
<dbReference type="EMBL" id="JARGDH010000002">
    <property type="protein sequence ID" value="KAL0277095.1"/>
    <property type="molecule type" value="Genomic_DNA"/>
</dbReference>
<evidence type="ECO:0000256" key="1">
    <source>
        <dbReference type="ARBA" id="ARBA00004123"/>
    </source>
</evidence>
<evidence type="ECO:0000256" key="8">
    <source>
        <dbReference type="ARBA" id="ARBA00022843"/>
    </source>
</evidence>
<dbReference type="InterPro" id="IPR001660">
    <property type="entry name" value="SAM"/>
</dbReference>
<dbReference type="GO" id="GO:0003677">
    <property type="term" value="F:DNA binding"/>
    <property type="evidence" value="ECO:0007669"/>
    <property type="project" value="InterPro"/>
</dbReference>
<dbReference type="Pfam" id="PF00536">
    <property type="entry name" value="SAM_1"/>
    <property type="match status" value="1"/>
</dbReference>
<feature type="domain" description="PHD-type" evidence="13">
    <location>
        <begin position="429"/>
        <end position="480"/>
    </location>
</feature>
<dbReference type="InterPro" id="IPR050548">
    <property type="entry name" value="PcG_chromatin_remod_factors"/>
</dbReference>
<feature type="compositionally biased region" description="Basic and acidic residues" evidence="12">
    <location>
        <begin position="318"/>
        <end position="334"/>
    </location>
</feature>
<evidence type="ECO:0000256" key="2">
    <source>
        <dbReference type="ARBA" id="ARBA00022491"/>
    </source>
</evidence>
<dbReference type="GO" id="GO:0006325">
    <property type="term" value="P:chromatin organization"/>
    <property type="evidence" value="ECO:0007669"/>
    <property type="project" value="UniProtKB-KW"/>
</dbReference>
<dbReference type="Gene3D" id="1.10.150.50">
    <property type="entry name" value="Transcription Factor, Ets-1"/>
    <property type="match status" value="1"/>
</dbReference>
<organism evidence="15">
    <name type="scientific">Menopon gallinae</name>
    <name type="common">poultry shaft louse</name>
    <dbReference type="NCBI Taxonomy" id="328185"/>
    <lineage>
        <taxon>Eukaryota</taxon>
        <taxon>Metazoa</taxon>
        <taxon>Ecdysozoa</taxon>
        <taxon>Arthropoda</taxon>
        <taxon>Hexapoda</taxon>
        <taxon>Insecta</taxon>
        <taxon>Pterygota</taxon>
        <taxon>Neoptera</taxon>
        <taxon>Paraneoptera</taxon>
        <taxon>Psocodea</taxon>
        <taxon>Troctomorpha</taxon>
        <taxon>Phthiraptera</taxon>
        <taxon>Amblycera</taxon>
        <taxon>Menoponidae</taxon>
        <taxon>Menopon</taxon>
    </lineage>
</organism>
<gene>
    <name evidence="15" type="ORF">PYX00_004495</name>
</gene>
<keyword evidence="2" id="KW-0678">Repressor</keyword>
<dbReference type="InterPro" id="IPR013761">
    <property type="entry name" value="SAM/pointed_sf"/>
</dbReference>
<reference evidence="15" key="1">
    <citation type="journal article" date="2024" name="Gigascience">
        <title>Chromosome-level genome of the poultry shaft louse Menopon gallinae provides insight into the host-switching and adaptive evolution of parasitic lice.</title>
        <authorList>
            <person name="Xu Y."/>
            <person name="Ma L."/>
            <person name="Liu S."/>
            <person name="Liang Y."/>
            <person name="Liu Q."/>
            <person name="He Z."/>
            <person name="Tian L."/>
            <person name="Duan Y."/>
            <person name="Cai W."/>
            <person name="Li H."/>
            <person name="Song F."/>
        </authorList>
    </citation>
    <scope>NUCLEOTIDE SEQUENCE</scope>
    <source>
        <strain evidence="15">Cailab_2023a</strain>
    </source>
</reference>
<feature type="domain" description="SAMD1-like winged helix (WH)" evidence="14">
    <location>
        <begin position="1"/>
        <end position="74"/>
    </location>
</feature>
<dbReference type="InterPro" id="IPR013083">
    <property type="entry name" value="Znf_RING/FYVE/PHD"/>
</dbReference>
<evidence type="ECO:0000256" key="4">
    <source>
        <dbReference type="ARBA" id="ARBA00022553"/>
    </source>
</evidence>
<feature type="domain" description="PHD-type" evidence="13">
    <location>
        <begin position="374"/>
        <end position="432"/>
    </location>
</feature>
<sequence length="616" mass="69966">MASGLNKHHILEAIDKLRSRKSRPDVLRIVSYVSKKYEFPKNDIKDYLEKLSKDGTVLKVEFKGSISYRNAANYRNVVPKTLNSVNEESCNVQESISDLVAEVLAQLIVQEPDYLDVGISMIELYEHIDARLKRAISKNYFKEILQKEVKNGNLVKFENGNYCLGYPNGEQSSLSSGVSDSSQISNDKSMEKSKSPIGNVRKYSSLSRHSSPCSSKNSNASSLIVNERTSKKSKTPPPRTYTKPGRKSQGKTHLYDSKDYGSDKNELSPVRESSRRKRFQKIVFDPSDSPKPKRAREKEGVVLMQNSKKLRGSLSKKGTKESEISADKTLKKEAPVAGSRQSNKSTGHIKVEENDVKEEDLTEEESESEASEDRKCCKICLFTIDFKSNRASERWLSCQACEKKAHVSCVEDTEHWTGFKLSKWKCDDCKSCVACKGTKHLNEVGLILCGLCDDAYHIKCANIKKSKTTQKWFCTKCSVVFNDDNKTEKEEFESTEVTSNESSQRTTPEPEERKVLEKEESTKSRKNSQESEDIDESIPDCSNWSCEDVYSYFLNFVLPEEADVFRDQEIDGRVLLLLTRCDVLSDFKLKLGPALKIYAQVKRLQVRKSDPNIYWP</sequence>
<name>A0AAW2I4W5_9NEOP</name>
<dbReference type="InterPro" id="IPR011011">
    <property type="entry name" value="Znf_FYVE_PHD"/>
</dbReference>
<evidence type="ECO:0000256" key="10">
    <source>
        <dbReference type="ARBA" id="ARBA00023242"/>
    </source>
</evidence>
<evidence type="ECO:0000256" key="12">
    <source>
        <dbReference type="SAM" id="MobiDB-lite"/>
    </source>
</evidence>
<evidence type="ECO:0000256" key="9">
    <source>
        <dbReference type="ARBA" id="ARBA00022853"/>
    </source>
</evidence>
<dbReference type="AlphaFoldDB" id="A0AAW2I4W5"/>
<keyword evidence="4" id="KW-0597">Phosphoprotein</keyword>
<dbReference type="PANTHER" id="PTHR12247">
    <property type="entry name" value="POLYCOMB GROUP PROTEIN"/>
    <property type="match status" value="1"/>
</dbReference>
<feature type="compositionally biased region" description="Low complexity" evidence="12">
    <location>
        <begin position="204"/>
        <end position="222"/>
    </location>
</feature>
<evidence type="ECO:0000259" key="13">
    <source>
        <dbReference type="PROSITE" id="PS50016"/>
    </source>
</evidence>
<feature type="compositionally biased region" description="Acidic residues" evidence="12">
    <location>
        <begin position="355"/>
        <end position="367"/>
    </location>
</feature>
<feature type="region of interest" description="Disordered" evidence="12">
    <location>
        <begin position="171"/>
        <end position="367"/>
    </location>
</feature>
<accession>A0AAW2I4W5</accession>
<evidence type="ECO:0000256" key="7">
    <source>
        <dbReference type="ARBA" id="ARBA00022833"/>
    </source>
</evidence>
<keyword evidence="5" id="KW-0479">Metal-binding</keyword>
<comment type="subcellular location">
    <subcellularLocation>
        <location evidence="1">Nucleus</location>
    </subcellularLocation>
</comment>
<keyword evidence="7" id="KW-0862">Zinc</keyword>
<evidence type="ECO:0000256" key="11">
    <source>
        <dbReference type="PROSITE-ProRule" id="PRU00146"/>
    </source>
</evidence>
<evidence type="ECO:0000256" key="3">
    <source>
        <dbReference type="ARBA" id="ARBA00022499"/>
    </source>
</evidence>
<dbReference type="PROSITE" id="PS50016">
    <property type="entry name" value="ZF_PHD_2"/>
    <property type="match status" value="2"/>
</dbReference>
<dbReference type="PANTHER" id="PTHR12247:SF139">
    <property type="entry name" value="ATHERIN-RELATED"/>
    <property type="match status" value="1"/>
</dbReference>
<dbReference type="Pfam" id="PF21524">
    <property type="entry name" value="SAMD1_WH"/>
    <property type="match status" value="1"/>
</dbReference>
<dbReference type="InterPro" id="IPR001965">
    <property type="entry name" value="Znf_PHD"/>
</dbReference>